<accession>A0AA86J0S6</accession>
<reference evidence="1 2" key="1">
    <citation type="submission" date="2023-10" db="EMBL/GenBank/DDBJ databases">
        <title>Complete Genome Sequence of Limnobacter thiooxidans CS-K2T, Isolated from freshwater lake sediments in Bavaria, Germany.</title>
        <authorList>
            <person name="Naruki M."/>
            <person name="Watanabe A."/>
            <person name="Warashina T."/>
            <person name="Morita T."/>
            <person name="Arakawa K."/>
        </authorList>
    </citation>
    <scope>NUCLEOTIDE SEQUENCE [LARGE SCALE GENOMIC DNA]</scope>
    <source>
        <strain evidence="1 2">CS-K2</strain>
    </source>
</reference>
<dbReference type="AlphaFoldDB" id="A0AA86J0S6"/>
<gene>
    <name evidence="1" type="ORF">RGQ30_00200</name>
</gene>
<dbReference type="Proteomes" id="UP001329151">
    <property type="component" value="Chromosome"/>
</dbReference>
<dbReference type="EMBL" id="AP028947">
    <property type="protein sequence ID" value="BET24519.1"/>
    <property type="molecule type" value="Genomic_DNA"/>
</dbReference>
<organism evidence="1 2">
    <name type="scientific">Limnobacter thiooxidans</name>
    <dbReference type="NCBI Taxonomy" id="131080"/>
    <lineage>
        <taxon>Bacteria</taxon>
        <taxon>Pseudomonadati</taxon>
        <taxon>Pseudomonadota</taxon>
        <taxon>Betaproteobacteria</taxon>
        <taxon>Burkholderiales</taxon>
        <taxon>Burkholderiaceae</taxon>
        <taxon>Limnobacter</taxon>
    </lineage>
</organism>
<dbReference type="RefSeq" id="WP_130557231.1">
    <property type="nucleotide sequence ID" value="NZ_AP028947.1"/>
</dbReference>
<keyword evidence="2" id="KW-1185">Reference proteome</keyword>
<proteinExistence type="predicted"/>
<evidence type="ECO:0000313" key="1">
    <source>
        <dbReference type="EMBL" id="BET24519.1"/>
    </source>
</evidence>
<name>A0AA86J0S6_9BURK</name>
<evidence type="ECO:0000313" key="2">
    <source>
        <dbReference type="Proteomes" id="UP001329151"/>
    </source>
</evidence>
<sequence>MALLDEQLVDEWLNRKGFFTIRGLRAGIDEIDLLAVRMIDKVECWHVEVQVSYRPIGYVGGDSNARRRTPEEVQSGVEQWVERKFTGPRKVARRAAVLPSAQWKYIFVHGVLRDESELVHMTRLGVTPLSYKQVLTELRDAPVGNTSSSLASDIAEILRYLGNN</sequence>
<dbReference type="KEGG" id="lto:RGQ30_00200"/>
<protein>
    <submittedName>
        <fullName evidence="1">Uncharacterized protein</fullName>
    </submittedName>
</protein>